<reference evidence="2" key="1">
    <citation type="journal article" date="2024" name="Front. Bioeng. Biotechnol.">
        <title>Genome-scale model development and genomic sequencing of the oleaginous clade Lipomyces.</title>
        <authorList>
            <person name="Czajka J.J."/>
            <person name="Han Y."/>
            <person name="Kim J."/>
            <person name="Mondo S.J."/>
            <person name="Hofstad B.A."/>
            <person name="Robles A."/>
            <person name="Haridas S."/>
            <person name="Riley R."/>
            <person name="LaButti K."/>
            <person name="Pangilinan J."/>
            <person name="Andreopoulos W."/>
            <person name="Lipzen A."/>
            <person name="Yan J."/>
            <person name="Wang M."/>
            <person name="Ng V."/>
            <person name="Grigoriev I.V."/>
            <person name="Spatafora J.W."/>
            <person name="Magnuson J.K."/>
            <person name="Baker S.E."/>
            <person name="Pomraning K.R."/>
        </authorList>
    </citation>
    <scope>NUCLEOTIDE SEQUENCE [LARGE SCALE GENOMIC DNA]</scope>
    <source>
        <strain evidence="2">CBS 10300</strain>
    </source>
</reference>
<protein>
    <submittedName>
        <fullName evidence="1">Uncharacterized protein</fullName>
    </submittedName>
</protein>
<evidence type="ECO:0000313" key="1">
    <source>
        <dbReference type="EMBL" id="KAK9324477.1"/>
    </source>
</evidence>
<keyword evidence="2" id="KW-1185">Reference proteome</keyword>
<proteinExistence type="predicted"/>
<gene>
    <name evidence="1" type="ORF">V1517DRAFT_49307</name>
</gene>
<dbReference type="Proteomes" id="UP001489719">
    <property type="component" value="Unassembled WGS sequence"/>
</dbReference>
<evidence type="ECO:0000313" key="2">
    <source>
        <dbReference type="Proteomes" id="UP001489719"/>
    </source>
</evidence>
<accession>A0ACC3TUB0</accession>
<organism evidence="1 2">
    <name type="scientific">Lipomyces orientalis</name>
    <dbReference type="NCBI Taxonomy" id="1233043"/>
    <lineage>
        <taxon>Eukaryota</taxon>
        <taxon>Fungi</taxon>
        <taxon>Dikarya</taxon>
        <taxon>Ascomycota</taxon>
        <taxon>Saccharomycotina</taxon>
        <taxon>Lipomycetes</taxon>
        <taxon>Lipomycetales</taxon>
        <taxon>Lipomycetaceae</taxon>
        <taxon>Lipomyces</taxon>
    </lineage>
</organism>
<dbReference type="EMBL" id="MU970049">
    <property type="protein sequence ID" value="KAK9324477.1"/>
    <property type="molecule type" value="Genomic_DNA"/>
</dbReference>
<sequence length="106" mass="11782">MALLDKDYLLSLGQIDTELKTFLDTANLPSANYDNLDDFKAMVEHDAAAIAALGQPPLEVKQTELQYPTEKCEQSASKVISASEPTQRGLPFGRHVPWLRLLPRKS</sequence>
<comment type="caution">
    <text evidence="1">The sequence shown here is derived from an EMBL/GenBank/DDBJ whole genome shotgun (WGS) entry which is preliminary data.</text>
</comment>
<name>A0ACC3TUB0_9ASCO</name>